<gene>
    <name evidence="3" type="ORF">RB653_008161</name>
</gene>
<dbReference type="PANTHER" id="PTHR42886:SF29">
    <property type="entry name" value="PUMMELIG, ISOFORM A"/>
    <property type="match status" value="1"/>
</dbReference>
<reference evidence="3 4" key="1">
    <citation type="submission" date="2023-11" db="EMBL/GenBank/DDBJ databases">
        <title>Dfirmibasis_genome.</title>
        <authorList>
            <person name="Edelbroek B."/>
            <person name="Kjellin J."/>
            <person name="Jerlstrom-Hultqvist J."/>
            <person name="Soderbom F."/>
        </authorList>
    </citation>
    <scope>NUCLEOTIDE SEQUENCE [LARGE SCALE GENOMIC DNA]</scope>
    <source>
        <strain evidence="3 4">TNS-C-14</strain>
    </source>
</reference>
<evidence type="ECO:0000313" key="4">
    <source>
        <dbReference type="Proteomes" id="UP001344447"/>
    </source>
</evidence>
<dbReference type="PANTHER" id="PTHR42886">
    <property type="entry name" value="RE40534P-RELATED"/>
    <property type="match status" value="1"/>
</dbReference>
<comment type="caution">
    <text evidence="3">The sequence shown here is derived from an EMBL/GenBank/DDBJ whole genome shotgun (WGS) entry which is preliminary data.</text>
</comment>
<evidence type="ECO:0000313" key="3">
    <source>
        <dbReference type="EMBL" id="KAK5578490.1"/>
    </source>
</evidence>
<sequence length="341" mass="39062">MMNYFKSFSPWKLSPSKLDMETAEKRILSNIKTPYEQKFVKVGDYEINTIKVGDKGEPLVLIHGFGAGIGLWCCNLDFLAKHYTVYAIDLLGFGRSSRPDPELIKTIDDAEKLWSDSIYDWSKELGLEKFNLVGHSLGGYVAATYAMRHPETLKHTLLLDCWGISVKPIDYEQNMTFTRKMITKMLSVDVSLSIVRKMGPKLVTKFRRDLLTKFQHIHPMEMTDNTENIVSNYIYHSNSIEPATGEHLFRTVSLPFGWAADPLLPRIPSIDPSVDISFIYGEQSWIDSRPGYQLQKEMPNIKHVHLLKNAGHHVYADNIPDFHDYIIKSIPPINRVIEESN</sequence>
<proteinExistence type="inferred from homology"/>
<dbReference type="AlphaFoldDB" id="A0AAN7U4D6"/>
<dbReference type="EMBL" id="JAVFKY010000003">
    <property type="protein sequence ID" value="KAK5578490.1"/>
    <property type="molecule type" value="Genomic_DNA"/>
</dbReference>
<dbReference type="Pfam" id="PF00561">
    <property type="entry name" value="Abhydrolase_1"/>
    <property type="match status" value="1"/>
</dbReference>
<dbReference type="GO" id="GO:0042171">
    <property type="term" value="F:lysophosphatidic acid acyltransferase activity"/>
    <property type="evidence" value="ECO:0007669"/>
    <property type="project" value="TreeGrafter"/>
</dbReference>
<dbReference type="InterPro" id="IPR029058">
    <property type="entry name" value="AB_hydrolase_fold"/>
</dbReference>
<dbReference type="GO" id="GO:0055088">
    <property type="term" value="P:lipid homeostasis"/>
    <property type="evidence" value="ECO:0007669"/>
    <property type="project" value="TreeGrafter"/>
</dbReference>
<organism evidence="3 4">
    <name type="scientific">Dictyostelium firmibasis</name>
    <dbReference type="NCBI Taxonomy" id="79012"/>
    <lineage>
        <taxon>Eukaryota</taxon>
        <taxon>Amoebozoa</taxon>
        <taxon>Evosea</taxon>
        <taxon>Eumycetozoa</taxon>
        <taxon>Dictyostelia</taxon>
        <taxon>Dictyosteliales</taxon>
        <taxon>Dictyosteliaceae</taxon>
        <taxon>Dictyostelium</taxon>
    </lineage>
</organism>
<name>A0AAN7U4D6_9MYCE</name>
<dbReference type="Gene3D" id="3.40.50.1820">
    <property type="entry name" value="alpha/beta hydrolase"/>
    <property type="match status" value="1"/>
</dbReference>
<dbReference type="GO" id="GO:0006654">
    <property type="term" value="P:phosphatidic acid biosynthetic process"/>
    <property type="evidence" value="ECO:0007669"/>
    <property type="project" value="TreeGrafter"/>
</dbReference>
<dbReference type="PRINTS" id="PR00111">
    <property type="entry name" value="ABHYDROLASE"/>
</dbReference>
<evidence type="ECO:0000256" key="1">
    <source>
        <dbReference type="ARBA" id="ARBA00038097"/>
    </source>
</evidence>
<keyword evidence="4" id="KW-1185">Reference proteome</keyword>
<feature type="domain" description="AB hydrolase-1" evidence="2">
    <location>
        <begin position="58"/>
        <end position="318"/>
    </location>
</feature>
<dbReference type="InterPro" id="IPR000073">
    <property type="entry name" value="AB_hydrolase_1"/>
</dbReference>
<comment type="similarity">
    <text evidence="1">Belongs to the peptidase S33 family. ABHD4/ABHD5 subfamily.</text>
</comment>
<evidence type="ECO:0000259" key="2">
    <source>
        <dbReference type="Pfam" id="PF00561"/>
    </source>
</evidence>
<dbReference type="SUPFAM" id="SSF53474">
    <property type="entry name" value="alpha/beta-Hydrolases"/>
    <property type="match status" value="1"/>
</dbReference>
<dbReference type="GO" id="GO:0052689">
    <property type="term" value="F:carboxylic ester hydrolase activity"/>
    <property type="evidence" value="ECO:0007669"/>
    <property type="project" value="TreeGrafter"/>
</dbReference>
<dbReference type="Proteomes" id="UP001344447">
    <property type="component" value="Unassembled WGS sequence"/>
</dbReference>
<accession>A0AAN7U4D6</accession>
<protein>
    <recommendedName>
        <fullName evidence="2">AB hydrolase-1 domain-containing protein</fullName>
    </recommendedName>
</protein>